<evidence type="ECO:0000313" key="2">
    <source>
        <dbReference type="EMBL" id="GER51054.1"/>
    </source>
</evidence>
<comment type="caution">
    <text evidence="2">The sequence shown here is derived from an EMBL/GenBank/DDBJ whole genome shotgun (WGS) entry which is preliminary data.</text>
</comment>
<accession>A0A5A7R3W0</accession>
<sequence length="149" mass="17251">MSLERFNKAVTEMRTKQAAARDHSLDSSSFSSPDYPTNNRRERTGHREILLFRVREVCLEFFACRSFVCHLKRKEREQSILGFQKRAFSMRGFFLLPKNPAMILTSKFREKITGMAPSEDRSKKLVSSFSWKLSVAYLNVIDPSGSSFL</sequence>
<protein>
    <submittedName>
        <fullName evidence="2">Zinc finger C-x8-C-x5-C-x3-H type family protein</fullName>
    </submittedName>
</protein>
<name>A0A5A7R3W0_STRAF</name>
<dbReference type="AlphaFoldDB" id="A0A5A7R3W0"/>
<proteinExistence type="predicted"/>
<reference evidence="3" key="1">
    <citation type="journal article" date="2019" name="Curr. Biol.">
        <title>Genome Sequence of Striga asiatica Provides Insight into the Evolution of Plant Parasitism.</title>
        <authorList>
            <person name="Yoshida S."/>
            <person name="Kim S."/>
            <person name="Wafula E.K."/>
            <person name="Tanskanen J."/>
            <person name="Kim Y.M."/>
            <person name="Honaas L."/>
            <person name="Yang Z."/>
            <person name="Spallek T."/>
            <person name="Conn C.E."/>
            <person name="Ichihashi Y."/>
            <person name="Cheong K."/>
            <person name="Cui S."/>
            <person name="Der J.P."/>
            <person name="Gundlach H."/>
            <person name="Jiao Y."/>
            <person name="Hori C."/>
            <person name="Ishida J.K."/>
            <person name="Kasahara H."/>
            <person name="Kiba T."/>
            <person name="Kim M.S."/>
            <person name="Koo N."/>
            <person name="Laohavisit A."/>
            <person name="Lee Y.H."/>
            <person name="Lumba S."/>
            <person name="McCourt P."/>
            <person name="Mortimer J.C."/>
            <person name="Mutuku J.M."/>
            <person name="Nomura T."/>
            <person name="Sasaki-Sekimoto Y."/>
            <person name="Seto Y."/>
            <person name="Wang Y."/>
            <person name="Wakatake T."/>
            <person name="Sakakibara H."/>
            <person name="Demura T."/>
            <person name="Yamaguchi S."/>
            <person name="Yoneyama K."/>
            <person name="Manabe R.I."/>
            <person name="Nelson D.C."/>
            <person name="Schulman A.H."/>
            <person name="Timko M.P."/>
            <person name="dePamphilis C.W."/>
            <person name="Choi D."/>
            <person name="Shirasu K."/>
        </authorList>
    </citation>
    <scope>NUCLEOTIDE SEQUENCE [LARGE SCALE GENOMIC DNA]</scope>
    <source>
        <strain evidence="3">cv. UVA1</strain>
    </source>
</reference>
<organism evidence="2 3">
    <name type="scientific">Striga asiatica</name>
    <name type="common">Asiatic witchweed</name>
    <name type="synonym">Buchnera asiatica</name>
    <dbReference type="NCBI Taxonomy" id="4170"/>
    <lineage>
        <taxon>Eukaryota</taxon>
        <taxon>Viridiplantae</taxon>
        <taxon>Streptophyta</taxon>
        <taxon>Embryophyta</taxon>
        <taxon>Tracheophyta</taxon>
        <taxon>Spermatophyta</taxon>
        <taxon>Magnoliopsida</taxon>
        <taxon>eudicotyledons</taxon>
        <taxon>Gunneridae</taxon>
        <taxon>Pentapetalae</taxon>
        <taxon>asterids</taxon>
        <taxon>lamiids</taxon>
        <taxon>Lamiales</taxon>
        <taxon>Orobanchaceae</taxon>
        <taxon>Buchnereae</taxon>
        <taxon>Striga</taxon>
    </lineage>
</organism>
<evidence type="ECO:0000313" key="3">
    <source>
        <dbReference type="Proteomes" id="UP000325081"/>
    </source>
</evidence>
<gene>
    <name evidence="2" type="ORF">STAS_28394</name>
</gene>
<feature type="region of interest" description="Disordered" evidence="1">
    <location>
        <begin position="16"/>
        <end position="41"/>
    </location>
</feature>
<keyword evidence="3" id="KW-1185">Reference proteome</keyword>
<feature type="compositionally biased region" description="Basic and acidic residues" evidence="1">
    <location>
        <begin position="16"/>
        <end position="25"/>
    </location>
</feature>
<evidence type="ECO:0000256" key="1">
    <source>
        <dbReference type="SAM" id="MobiDB-lite"/>
    </source>
</evidence>
<dbReference type="EMBL" id="BKCP01009416">
    <property type="protein sequence ID" value="GER51054.1"/>
    <property type="molecule type" value="Genomic_DNA"/>
</dbReference>
<dbReference type="Proteomes" id="UP000325081">
    <property type="component" value="Unassembled WGS sequence"/>
</dbReference>